<dbReference type="EMBL" id="FNYY01000002">
    <property type="protein sequence ID" value="SEI90623.1"/>
    <property type="molecule type" value="Genomic_DNA"/>
</dbReference>
<evidence type="ECO:0000256" key="6">
    <source>
        <dbReference type="ARBA" id="ARBA00023136"/>
    </source>
</evidence>
<evidence type="ECO:0000256" key="4">
    <source>
        <dbReference type="ARBA" id="ARBA00022692"/>
    </source>
</evidence>
<gene>
    <name evidence="9" type="ORF">SAMN04487940_102340</name>
</gene>
<comment type="subcellular location">
    <subcellularLocation>
        <location evidence="1 7">Cell inner membrane</location>
        <topology evidence="1 7">Multi-pass membrane protein</topology>
    </subcellularLocation>
</comment>
<keyword evidence="7" id="KW-0813">Transport</keyword>
<evidence type="ECO:0000256" key="3">
    <source>
        <dbReference type="ARBA" id="ARBA00022519"/>
    </source>
</evidence>
<keyword evidence="4 7" id="KW-0812">Transmembrane</keyword>
<evidence type="ECO:0000256" key="7">
    <source>
        <dbReference type="RuleBase" id="RU369079"/>
    </source>
</evidence>
<name>A0A975W7R9_9RHOB</name>
<feature type="transmembrane region" description="Helical" evidence="7">
    <location>
        <begin position="342"/>
        <end position="361"/>
    </location>
</feature>
<dbReference type="PANTHER" id="PTHR33362">
    <property type="entry name" value="SIALIC ACID TRAP TRANSPORTER PERMEASE PROTEIN SIAT-RELATED"/>
    <property type="match status" value="1"/>
</dbReference>
<evidence type="ECO:0000256" key="1">
    <source>
        <dbReference type="ARBA" id="ARBA00004429"/>
    </source>
</evidence>
<feature type="transmembrane region" description="Helical" evidence="7">
    <location>
        <begin position="178"/>
        <end position="198"/>
    </location>
</feature>
<organism evidence="9 10">
    <name type="scientific">Marinovum algicola</name>
    <dbReference type="NCBI Taxonomy" id="42444"/>
    <lineage>
        <taxon>Bacteria</taxon>
        <taxon>Pseudomonadati</taxon>
        <taxon>Pseudomonadota</taxon>
        <taxon>Alphaproteobacteria</taxon>
        <taxon>Rhodobacterales</taxon>
        <taxon>Roseobacteraceae</taxon>
        <taxon>Marinovum</taxon>
    </lineage>
</organism>
<evidence type="ECO:0000259" key="8">
    <source>
        <dbReference type="Pfam" id="PF06808"/>
    </source>
</evidence>
<feature type="transmembrane region" description="Helical" evidence="7">
    <location>
        <begin position="313"/>
        <end position="335"/>
    </location>
</feature>
<dbReference type="InterPro" id="IPR004681">
    <property type="entry name" value="TRAP_DctM"/>
</dbReference>
<dbReference type="GO" id="GO:0022857">
    <property type="term" value="F:transmembrane transporter activity"/>
    <property type="evidence" value="ECO:0007669"/>
    <property type="project" value="UniProtKB-UniRule"/>
</dbReference>
<keyword evidence="2" id="KW-1003">Cell membrane</keyword>
<dbReference type="AlphaFoldDB" id="A0A975W7R9"/>
<feature type="transmembrane region" description="Helical" evidence="7">
    <location>
        <begin position="250"/>
        <end position="273"/>
    </location>
</feature>
<comment type="subunit">
    <text evidence="7">The complex comprises the extracytoplasmic solute receptor protein and the two transmembrane proteins.</text>
</comment>
<comment type="caution">
    <text evidence="9">The sequence shown here is derived from an EMBL/GenBank/DDBJ whole genome shotgun (WGS) entry which is preliminary data.</text>
</comment>
<dbReference type="GO" id="GO:0005886">
    <property type="term" value="C:plasma membrane"/>
    <property type="evidence" value="ECO:0007669"/>
    <property type="project" value="UniProtKB-SubCell"/>
</dbReference>
<comment type="similarity">
    <text evidence="7">Belongs to the TRAP transporter large permease family.</text>
</comment>
<feature type="transmembrane region" description="Helical" evidence="7">
    <location>
        <begin position="285"/>
        <end position="307"/>
    </location>
</feature>
<comment type="function">
    <text evidence="7">Part of the tripartite ATP-independent periplasmic (TRAP) transport system.</text>
</comment>
<feature type="transmembrane region" description="Helical" evidence="7">
    <location>
        <begin position="225"/>
        <end position="244"/>
    </location>
</feature>
<feature type="transmembrane region" description="Helical" evidence="7">
    <location>
        <begin position="54"/>
        <end position="72"/>
    </location>
</feature>
<feature type="domain" description="TRAP C4-dicarboxylate transport system permease DctM subunit" evidence="8">
    <location>
        <begin position="13"/>
        <end position="425"/>
    </location>
</feature>
<evidence type="ECO:0000313" key="9">
    <source>
        <dbReference type="EMBL" id="SEI90623.1"/>
    </source>
</evidence>
<dbReference type="InterPro" id="IPR010656">
    <property type="entry name" value="DctM"/>
</dbReference>
<feature type="transmembrane region" description="Helical" evidence="7">
    <location>
        <begin position="367"/>
        <end position="393"/>
    </location>
</feature>
<keyword evidence="6 7" id="KW-0472">Membrane</keyword>
<proteinExistence type="inferred from homology"/>
<keyword evidence="5 7" id="KW-1133">Transmembrane helix</keyword>
<protein>
    <recommendedName>
        <fullName evidence="7">TRAP transporter large permease protein</fullName>
    </recommendedName>
</protein>
<feature type="transmembrane region" description="Helical" evidence="7">
    <location>
        <begin position="142"/>
        <end position="166"/>
    </location>
</feature>
<dbReference type="Proteomes" id="UP000182932">
    <property type="component" value="Unassembled WGS sequence"/>
</dbReference>
<feature type="transmembrane region" description="Helical" evidence="7">
    <location>
        <begin position="12"/>
        <end position="42"/>
    </location>
</feature>
<dbReference type="Pfam" id="PF06808">
    <property type="entry name" value="DctM"/>
    <property type="match status" value="1"/>
</dbReference>
<sequence length="434" mass="44972">MTMDILTQSAVLVVTLLLLLGLGIWVGVALLASAVVIFVMFTSTPVDAILGTTMWAHSASWTLTALPLFIWMGEILYRTRLAEDLFAGLAPWVGRLPGGLAHVNVAGCGIFAAVSGSSAATTATVGRISLPELKARGYADRLAIGSLAGSGTLGLLIPPSVVMIVYGVAAQVSINRLFIAGVVPGLMLMALFSGYIAIWSRMNPDGVPAPEDSIPLGERLRRLRLLLPVVGLIIGVIGSIYAGVATATEAAAIGVAGALLIALIGGTLNLSTFTASLMGATRTSAMIGLILLGAAFLTSAMSFSGLPAQLAEIISASGLGAPGLIAVLTVFFVLLGCFLDGISIVVLTTSVVMPAIAAVGVDPVWFGVYLIIVVEMAQITPPLGFNLFVIQNLTGRSIFEITRMIVPYFLILVLAVILLTAFPGIATWLVEQTL</sequence>
<feature type="transmembrane region" description="Helical" evidence="7">
    <location>
        <begin position="405"/>
        <end position="430"/>
    </location>
</feature>
<keyword evidence="3 7" id="KW-0997">Cell inner membrane</keyword>
<evidence type="ECO:0000256" key="5">
    <source>
        <dbReference type="ARBA" id="ARBA00022989"/>
    </source>
</evidence>
<evidence type="ECO:0000313" key="10">
    <source>
        <dbReference type="Proteomes" id="UP000182932"/>
    </source>
</evidence>
<dbReference type="PIRSF" id="PIRSF006066">
    <property type="entry name" value="HI0050"/>
    <property type="match status" value="1"/>
</dbReference>
<keyword evidence="10" id="KW-1185">Reference proteome</keyword>
<dbReference type="PANTHER" id="PTHR33362:SF5">
    <property type="entry name" value="C4-DICARBOXYLATE TRAP TRANSPORTER LARGE PERMEASE PROTEIN DCTM"/>
    <property type="match status" value="1"/>
</dbReference>
<accession>A0A975W7R9</accession>
<evidence type="ECO:0000256" key="2">
    <source>
        <dbReference type="ARBA" id="ARBA00022475"/>
    </source>
</evidence>
<dbReference type="NCBIfam" id="TIGR00786">
    <property type="entry name" value="dctM"/>
    <property type="match status" value="1"/>
</dbReference>
<reference evidence="9 10" key="1">
    <citation type="submission" date="2016-10" db="EMBL/GenBank/DDBJ databases">
        <authorList>
            <person name="Varghese N."/>
            <person name="Submissions S."/>
        </authorList>
    </citation>
    <scope>NUCLEOTIDE SEQUENCE [LARGE SCALE GENOMIC DNA]</scope>
    <source>
        <strain evidence="9 10">FF3</strain>
    </source>
</reference>